<evidence type="ECO:0000313" key="3">
    <source>
        <dbReference type="EnsemblFungi" id="PTTG_27870-t43_1-p1"/>
    </source>
</evidence>
<reference evidence="2" key="2">
    <citation type="submission" date="2016-05" db="EMBL/GenBank/DDBJ databases">
        <title>Comparative analysis highlights variable genome content of wheat rusts and divergence of the mating loci.</title>
        <authorList>
            <person name="Cuomo C.A."/>
            <person name="Bakkeren G."/>
            <person name="Szabo L."/>
            <person name="Khalil H."/>
            <person name="Joly D."/>
            <person name="Goldberg J."/>
            <person name="Young S."/>
            <person name="Zeng Q."/>
            <person name="Fellers J."/>
        </authorList>
    </citation>
    <scope>NUCLEOTIDE SEQUENCE [LARGE SCALE GENOMIC DNA]</scope>
    <source>
        <strain evidence="2">1-1 BBBD Race 1</strain>
    </source>
</reference>
<accession>A0A180GGC0</accession>
<organism evidence="2">
    <name type="scientific">Puccinia triticina (isolate 1-1 / race 1 (BBBD))</name>
    <name type="common">Brown leaf rust fungus</name>
    <dbReference type="NCBI Taxonomy" id="630390"/>
    <lineage>
        <taxon>Eukaryota</taxon>
        <taxon>Fungi</taxon>
        <taxon>Dikarya</taxon>
        <taxon>Basidiomycota</taxon>
        <taxon>Pucciniomycotina</taxon>
        <taxon>Pucciniomycetes</taxon>
        <taxon>Pucciniales</taxon>
        <taxon>Pucciniaceae</taxon>
        <taxon>Puccinia</taxon>
    </lineage>
</organism>
<feature type="compositionally biased region" description="Polar residues" evidence="1">
    <location>
        <begin position="46"/>
        <end position="57"/>
    </location>
</feature>
<dbReference type="EMBL" id="ADAS02000075">
    <property type="protein sequence ID" value="OAV91740.1"/>
    <property type="molecule type" value="Genomic_DNA"/>
</dbReference>
<dbReference type="STRING" id="630390.A0A180GGC0"/>
<feature type="compositionally biased region" description="Polar residues" evidence="1">
    <location>
        <begin position="140"/>
        <end position="152"/>
    </location>
</feature>
<dbReference type="AlphaFoldDB" id="A0A180GGC0"/>
<reference evidence="3" key="4">
    <citation type="submission" date="2025-05" db="UniProtKB">
        <authorList>
            <consortium name="EnsemblFungi"/>
        </authorList>
    </citation>
    <scope>IDENTIFICATION</scope>
    <source>
        <strain evidence="3">isolate 1-1 / race 1 (BBBD)</strain>
    </source>
</reference>
<name>A0A180GGC0_PUCT1</name>
<protein>
    <submittedName>
        <fullName evidence="2 3">Uncharacterized protein</fullName>
    </submittedName>
</protein>
<dbReference type="OrthoDB" id="2678913at2759"/>
<feature type="compositionally biased region" description="Polar residues" evidence="1">
    <location>
        <begin position="160"/>
        <end position="175"/>
    </location>
</feature>
<gene>
    <name evidence="2" type="ORF">PTTG_27870</name>
</gene>
<sequence length="720" mass="79629">MNQLYARYRRRAPGGAETSARGRRCGCGSPPTDQCCWQEPEKLDSGSPTRTVTSSPADSLPSKPKGKFAQVMSDRFKELSDTIRRMAQAGAEGTPEVKEHAAQQIVTDSLTSKNTKKKTKTTAPTDRETRSSLKAPGKTANPTKQMAPSGNQPAPREDNQTGNKQPGDTVSTPVNAHNAEPLTTHESSSKKEAIRLNINKLTNRALEAEEAGNATLAKRFFKICEGLATRKPTQALAPAPLIPPKTAPTQPWAPSPIAAKDAPPTGETNATPDGVVFNDDAQPTSHNVGFTPFFKKNLLELRSPLPLTIFNKVWQDKAIIHYAQKRSKADETNVDKDRYTGYPYPCEYTQTYAEWSINHQGFHAAPIQVANYPKFAGWLLIHKQHCNNLVTQHGFMTGLRYDINVRKNAFAHQIPMPNGALSINNILVLNDVIAQKIIAHCRKFDEADYTENPYIKGVSRAKWDPVTGTDRAKAGATGPTGKAGSSGGNHSNGKGAANQQRAQSPHNQQGSGLGRYSRSQGYKGNRYDAAYDERGDRGRRKDQRGRNYPFSSTPSRFRAPPEPREKLSEKRPRLDTADPSSAWPTGVTCEMNVEEWAKALSKAYRHTVGDDWSFYTPPNHESALQARRKIKESTSKELLAKQMFGPFTHKEVNQHFNFFRTSPLGAVINGDGSLRPIKNLSFPHGNQQIQSVNSFVDAAEFTTTWDNFNTVAKFIRELKH</sequence>
<reference evidence="2" key="1">
    <citation type="submission" date="2009-11" db="EMBL/GenBank/DDBJ databases">
        <authorList>
            <consortium name="The Broad Institute Genome Sequencing Platform"/>
            <person name="Ward D."/>
            <person name="Feldgarden M."/>
            <person name="Earl A."/>
            <person name="Young S.K."/>
            <person name="Zeng Q."/>
            <person name="Koehrsen M."/>
            <person name="Alvarado L."/>
            <person name="Berlin A."/>
            <person name="Bochicchio J."/>
            <person name="Borenstein D."/>
            <person name="Chapman S.B."/>
            <person name="Chen Z."/>
            <person name="Engels R."/>
            <person name="Freedman E."/>
            <person name="Gellesch M."/>
            <person name="Goldberg J."/>
            <person name="Griggs A."/>
            <person name="Gujja S."/>
            <person name="Heilman E."/>
            <person name="Heiman D."/>
            <person name="Hepburn T."/>
            <person name="Howarth C."/>
            <person name="Jen D."/>
            <person name="Larson L."/>
            <person name="Lewis B."/>
            <person name="Mehta T."/>
            <person name="Park D."/>
            <person name="Pearson M."/>
            <person name="Roberts A."/>
            <person name="Saif S."/>
            <person name="Shea T."/>
            <person name="Shenoy N."/>
            <person name="Sisk P."/>
            <person name="Stolte C."/>
            <person name="Sykes S."/>
            <person name="Thomson T."/>
            <person name="Walk T."/>
            <person name="White J."/>
            <person name="Yandava C."/>
            <person name="Izard J."/>
            <person name="Baranova O.V."/>
            <person name="Blanton J.M."/>
            <person name="Tanner A.C."/>
            <person name="Dewhirst F.E."/>
            <person name="Haas B."/>
            <person name="Nusbaum C."/>
            <person name="Birren B."/>
        </authorList>
    </citation>
    <scope>NUCLEOTIDE SEQUENCE [LARGE SCALE GENOMIC DNA]</scope>
    <source>
        <strain evidence="2">1-1 BBBD Race 1</strain>
    </source>
</reference>
<dbReference type="Proteomes" id="UP000005240">
    <property type="component" value="Unassembled WGS sequence"/>
</dbReference>
<feature type="region of interest" description="Disordered" evidence="1">
    <location>
        <begin position="465"/>
        <end position="585"/>
    </location>
</feature>
<proteinExistence type="predicted"/>
<feature type="compositionally biased region" description="Low complexity" evidence="1">
    <location>
        <begin position="474"/>
        <end position="498"/>
    </location>
</feature>
<reference evidence="3 4" key="3">
    <citation type="journal article" date="2017" name="G3 (Bethesda)">
        <title>Comparative analysis highlights variable genome content of wheat rusts and divergence of the mating loci.</title>
        <authorList>
            <person name="Cuomo C.A."/>
            <person name="Bakkeren G."/>
            <person name="Khalil H.B."/>
            <person name="Panwar V."/>
            <person name="Joly D."/>
            <person name="Linning R."/>
            <person name="Sakthikumar S."/>
            <person name="Song X."/>
            <person name="Adiconis X."/>
            <person name="Fan L."/>
            <person name="Goldberg J.M."/>
            <person name="Levin J.Z."/>
            <person name="Young S."/>
            <person name="Zeng Q."/>
            <person name="Anikster Y."/>
            <person name="Bruce M."/>
            <person name="Wang M."/>
            <person name="Yin C."/>
            <person name="McCallum B."/>
            <person name="Szabo L.J."/>
            <person name="Hulbert S."/>
            <person name="Chen X."/>
            <person name="Fellers J.P."/>
        </authorList>
    </citation>
    <scope>NUCLEOTIDE SEQUENCE</scope>
    <source>
        <strain evidence="4">Isolate 1-1 / race 1 (BBBD)</strain>
        <strain evidence="3">isolate 1-1 / race 1 (BBBD)</strain>
    </source>
</reference>
<evidence type="ECO:0000256" key="1">
    <source>
        <dbReference type="SAM" id="MobiDB-lite"/>
    </source>
</evidence>
<feature type="region of interest" description="Disordered" evidence="1">
    <location>
        <begin position="248"/>
        <end position="273"/>
    </location>
</feature>
<dbReference type="VEuPathDB" id="FungiDB:PTTG_27870"/>
<feature type="compositionally biased region" description="Polar residues" evidence="1">
    <location>
        <begin position="499"/>
        <end position="510"/>
    </location>
</feature>
<feature type="compositionally biased region" description="Basic and acidic residues" evidence="1">
    <location>
        <begin position="525"/>
        <end position="536"/>
    </location>
</feature>
<evidence type="ECO:0000313" key="4">
    <source>
        <dbReference type="Proteomes" id="UP000005240"/>
    </source>
</evidence>
<evidence type="ECO:0000313" key="2">
    <source>
        <dbReference type="EMBL" id="OAV91740.1"/>
    </source>
</evidence>
<dbReference type="EnsemblFungi" id="PTTG_27870-t43_1">
    <property type="protein sequence ID" value="PTTG_27870-t43_1-p1"/>
    <property type="gene ID" value="PTTG_27870"/>
</dbReference>
<keyword evidence="4" id="KW-1185">Reference proteome</keyword>
<feature type="compositionally biased region" description="Basic and acidic residues" evidence="1">
    <location>
        <begin position="559"/>
        <end position="576"/>
    </location>
</feature>
<feature type="region of interest" description="Disordered" evidence="1">
    <location>
        <begin position="1"/>
        <end position="67"/>
    </location>
</feature>
<feature type="region of interest" description="Disordered" evidence="1">
    <location>
        <begin position="82"/>
        <end position="191"/>
    </location>
</feature>